<gene>
    <name evidence="2" type="ORF">GIR22_23115</name>
</gene>
<dbReference type="Proteomes" id="UP000431485">
    <property type="component" value="Unassembled WGS sequence"/>
</dbReference>
<comment type="caution">
    <text evidence="2">The sequence shown here is derived from an EMBL/GenBank/DDBJ whole genome shotgun (WGS) entry which is preliminary data.</text>
</comment>
<accession>A0A7X2RVR7</accession>
<feature type="domain" description="YagK/YfjJ C-terminal" evidence="1">
    <location>
        <begin position="178"/>
        <end position="273"/>
    </location>
</feature>
<sequence>MSDKDNERYRALMSKIGMHVEGVGVTGGVDPKLICTLKEASSLLRRLMVSEGDAFGLSALDESGNACLEYNAPGKMLLKLLKLHIPNDSRFNALYKFEPYIEMAMDHIKEFGLYPLLLTWWMQRSASEAQMLMKHFNDYVHKIRQEVKSARFLSRLNGYQRSSNKNYKELTEYVDALFEHHARLLVLRVDLSYSKENSKTTQAQAKRDRERLFENARSNKLFGDMLGYIWKLEHGPEKGFHYHMMFFFDGSKVREDVNLAKRIGEYWKSVVTKGRGLYYNCNASKWRYEKRGIGMVNYGDDLLREGLQAAVFYLTKTDLYMKLQTVGRGMGKGNRPSGKGSRGRPRAI</sequence>
<keyword evidence="3" id="KW-1185">Reference proteome</keyword>
<protein>
    <submittedName>
        <fullName evidence="2">Inovirus Gp2 family protein</fullName>
    </submittedName>
</protein>
<dbReference type="Pfam" id="PF11726">
    <property type="entry name" value="YagK_YfjJ_C"/>
    <property type="match status" value="1"/>
</dbReference>
<reference evidence="2 3" key="1">
    <citation type="submission" date="2019-11" db="EMBL/GenBank/DDBJ databases">
        <title>Pseudmonas karstica sp. nov. and Pseudomonas spelaei sp. nov. from caves.</title>
        <authorList>
            <person name="Zeman M."/>
        </authorList>
    </citation>
    <scope>NUCLEOTIDE SEQUENCE [LARGE SCALE GENOMIC DNA]</scope>
    <source>
        <strain evidence="2 3">CCM 7891</strain>
    </source>
</reference>
<evidence type="ECO:0000313" key="2">
    <source>
        <dbReference type="EMBL" id="MTD22022.1"/>
    </source>
</evidence>
<evidence type="ECO:0000259" key="1">
    <source>
        <dbReference type="Pfam" id="PF11726"/>
    </source>
</evidence>
<proteinExistence type="predicted"/>
<evidence type="ECO:0000313" key="3">
    <source>
        <dbReference type="Proteomes" id="UP000431485"/>
    </source>
</evidence>
<organism evidence="2 3">
    <name type="scientific">Pseudomonas karstica</name>
    <dbReference type="NCBI Taxonomy" id="1055468"/>
    <lineage>
        <taxon>Bacteria</taxon>
        <taxon>Pseudomonadati</taxon>
        <taxon>Pseudomonadota</taxon>
        <taxon>Gammaproteobacteria</taxon>
        <taxon>Pseudomonadales</taxon>
        <taxon>Pseudomonadaceae</taxon>
        <taxon>Pseudomonas</taxon>
    </lineage>
</organism>
<name>A0A7X2RVR7_9PSED</name>
<dbReference type="OrthoDB" id="8592743at2"/>
<dbReference type="AlphaFoldDB" id="A0A7X2RVR7"/>
<dbReference type="EMBL" id="WLYI01000042">
    <property type="protein sequence ID" value="MTD22022.1"/>
    <property type="molecule type" value="Genomic_DNA"/>
</dbReference>
<dbReference type="RefSeq" id="WP_154745588.1">
    <property type="nucleotide sequence ID" value="NZ_JBHSTG010000037.1"/>
</dbReference>
<dbReference type="InterPro" id="IPR057271">
    <property type="entry name" value="YagK_YfjJ_C"/>
</dbReference>